<keyword evidence="2" id="KW-1185">Reference proteome</keyword>
<comment type="caution">
    <text evidence="1">The sequence shown here is derived from an EMBL/GenBank/DDBJ whole genome shotgun (WGS) entry which is preliminary data.</text>
</comment>
<name>A0ACB9KEE0_BAUVA</name>
<dbReference type="Proteomes" id="UP000828941">
    <property type="component" value="Chromosome 14"/>
</dbReference>
<proteinExistence type="predicted"/>
<gene>
    <name evidence="1" type="ORF">L6164_035582</name>
</gene>
<evidence type="ECO:0000313" key="1">
    <source>
        <dbReference type="EMBL" id="KAI4295544.1"/>
    </source>
</evidence>
<organism evidence="1 2">
    <name type="scientific">Bauhinia variegata</name>
    <name type="common">Purple orchid tree</name>
    <name type="synonym">Phanera variegata</name>
    <dbReference type="NCBI Taxonomy" id="167791"/>
    <lineage>
        <taxon>Eukaryota</taxon>
        <taxon>Viridiplantae</taxon>
        <taxon>Streptophyta</taxon>
        <taxon>Embryophyta</taxon>
        <taxon>Tracheophyta</taxon>
        <taxon>Spermatophyta</taxon>
        <taxon>Magnoliopsida</taxon>
        <taxon>eudicotyledons</taxon>
        <taxon>Gunneridae</taxon>
        <taxon>Pentapetalae</taxon>
        <taxon>rosids</taxon>
        <taxon>fabids</taxon>
        <taxon>Fabales</taxon>
        <taxon>Fabaceae</taxon>
        <taxon>Cercidoideae</taxon>
        <taxon>Cercideae</taxon>
        <taxon>Bauhiniinae</taxon>
        <taxon>Bauhinia</taxon>
    </lineage>
</organism>
<protein>
    <submittedName>
        <fullName evidence="1">Uncharacterized protein</fullName>
    </submittedName>
</protein>
<reference evidence="1 2" key="1">
    <citation type="journal article" date="2022" name="DNA Res.">
        <title>Chromosomal-level genome assembly of the orchid tree Bauhinia variegata (Leguminosae; Cercidoideae) supports the allotetraploid origin hypothesis of Bauhinia.</title>
        <authorList>
            <person name="Zhong Y."/>
            <person name="Chen Y."/>
            <person name="Zheng D."/>
            <person name="Pang J."/>
            <person name="Liu Y."/>
            <person name="Luo S."/>
            <person name="Meng S."/>
            <person name="Qian L."/>
            <person name="Wei D."/>
            <person name="Dai S."/>
            <person name="Zhou R."/>
        </authorList>
    </citation>
    <scope>NUCLEOTIDE SEQUENCE [LARGE SCALE GENOMIC DNA]</scope>
    <source>
        <strain evidence="1">BV-YZ2020</strain>
    </source>
</reference>
<accession>A0ACB9KEE0</accession>
<sequence>MDNLVDSLNKAYHDFVAAAANVLEAKESAGSQKTIATDNALEKFKQKLELFRVACDQAEEFVESVKQCGGL</sequence>
<evidence type="ECO:0000313" key="2">
    <source>
        <dbReference type="Proteomes" id="UP000828941"/>
    </source>
</evidence>
<dbReference type="EMBL" id="CM039439">
    <property type="protein sequence ID" value="KAI4295544.1"/>
    <property type="molecule type" value="Genomic_DNA"/>
</dbReference>